<dbReference type="InterPro" id="IPR011701">
    <property type="entry name" value="MFS"/>
</dbReference>
<evidence type="ECO:0000256" key="3">
    <source>
        <dbReference type="ARBA" id="ARBA00022448"/>
    </source>
</evidence>
<proteinExistence type="inferred from homology"/>
<evidence type="ECO:0000256" key="2">
    <source>
        <dbReference type="ARBA" id="ARBA00008537"/>
    </source>
</evidence>
<dbReference type="Gene3D" id="1.20.1250.20">
    <property type="entry name" value="MFS general substrate transporter like domains"/>
    <property type="match status" value="1"/>
</dbReference>
<feature type="transmembrane region" description="Helical" evidence="8">
    <location>
        <begin position="12"/>
        <end position="33"/>
    </location>
</feature>
<gene>
    <name evidence="10" type="ORF">D1970_04795</name>
</gene>
<protein>
    <submittedName>
        <fullName evidence="10">DHA2 family efflux MFS transporter permease subunit</fullName>
    </submittedName>
</protein>
<dbReference type="PRINTS" id="PR01036">
    <property type="entry name" value="TCRTETB"/>
</dbReference>
<dbReference type="PROSITE" id="PS50850">
    <property type="entry name" value="MFS"/>
    <property type="match status" value="1"/>
</dbReference>
<feature type="transmembrane region" description="Helical" evidence="8">
    <location>
        <begin position="358"/>
        <end position="380"/>
    </location>
</feature>
<keyword evidence="11" id="KW-1185">Reference proteome</keyword>
<dbReference type="NCBIfam" id="TIGR00711">
    <property type="entry name" value="efflux_EmrB"/>
    <property type="match status" value="1"/>
</dbReference>
<dbReference type="GO" id="GO:0022857">
    <property type="term" value="F:transmembrane transporter activity"/>
    <property type="evidence" value="ECO:0007669"/>
    <property type="project" value="InterPro"/>
</dbReference>
<evidence type="ECO:0000256" key="1">
    <source>
        <dbReference type="ARBA" id="ARBA00004651"/>
    </source>
</evidence>
<keyword evidence="7 8" id="KW-0472">Membrane</keyword>
<evidence type="ECO:0000256" key="8">
    <source>
        <dbReference type="SAM" id="Phobius"/>
    </source>
</evidence>
<evidence type="ECO:0000256" key="5">
    <source>
        <dbReference type="ARBA" id="ARBA00022692"/>
    </source>
</evidence>
<keyword evidence="5 8" id="KW-0812">Transmembrane</keyword>
<comment type="similarity">
    <text evidence="2">Belongs to the major facilitator superfamily. EmrB family.</text>
</comment>
<feature type="transmembrane region" description="Helical" evidence="8">
    <location>
        <begin position="80"/>
        <end position="99"/>
    </location>
</feature>
<dbReference type="RefSeq" id="WP_119111755.1">
    <property type="nucleotide sequence ID" value="NZ_CBCSEO010000007.1"/>
</dbReference>
<feature type="transmembrane region" description="Helical" evidence="8">
    <location>
        <begin position="466"/>
        <end position="484"/>
    </location>
</feature>
<dbReference type="InterPro" id="IPR036259">
    <property type="entry name" value="MFS_trans_sf"/>
</dbReference>
<evidence type="ECO:0000256" key="6">
    <source>
        <dbReference type="ARBA" id="ARBA00022989"/>
    </source>
</evidence>
<comment type="caution">
    <text evidence="10">The sequence shown here is derived from an EMBL/GenBank/DDBJ whole genome shotgun (WGS) entry which is preliminary data.</text>
</comment>
<feature type="transmembrane region" description="Helical" evidence="8">
    <location>
        <begin position="167"/>
        <end position="187"/>
    </location>
</feature>
<dbReference type="InterPro" id="IPR020846">
    <property type="entry name" value="MFS_dom"/>
</dbReference>
<dbReference type="InterPro" id="IPR004638">
    <property type="entry name" value="EmrB-like"/>
</dbReference>
<keyword evidence="3" id="KW-0813">Transport</keyword>
<feature type="domain" description="Major facilitator superfamily (MFS) profile" evidence="9">
    <location>
        <begin position="15"/>
        <end position="489"/>
    </location>
</feature>
<name>A0A398BBR7_9BACI</name>
<feature type="transmembrane region" description="Helical" evidence="8">
    <location>
        <begin position="304"/>
        <end position="321"/>
    </location>
</feature>
<feature type="transmembrane region" description="Helical" evidence="8">
    <location>
        <begin position="232"/>
        <end position="248"/>
    </location>
</feature>
<feature type="transmembrane region" description="Helical" evidence="8">
    <location>
        <begin position="138"/>
        <end position="161"/>
    </location>
</feature>
<dbReference type="OrthoDB" id="9816041at2"/>
<dbReference type="Proteomes" id="UP000265816">
    <property type="component" value="Unassembled WGS sequence"/>
</dbReference>
<dbReference type="GO" id="GO:0005886">
    <property type="term" value="C:plasma membrane"/>
    <property type="evidence" value="ECO:0007669"/>
    <property type="project" value="UniProtKB-SubCell"/>
</dbReference>
<sequence>MEHTVKKDVRPPYGVIAVLMVGAFIAFLNNTLLNIALPSIMADLKIGPSTVQWLTTGFMLVNGILIPTTAFLIQKYSVRNLFLAAMCLFTIGTVLAGSADVFSVLLSGRMLQASGSAILMPVLMNVMLVSFPIEKRGVAMGFFGLILMFAPAIGPTLSGWIIEHYDWRMLFHFVTPIAIIILLVGFFKLKDIKEKQDLRLDLVSLLMSSVAFGGILYGFSSAGSKGWDSFEVYGTIILGVVFLVLFIIRQINQPLPMLNFKVYKYPMFALSSAISMSVNMAMFSGMLLLPIYTQNLRGISPMDAGLLMLPGAILMAVMSPVTGKLFDKIGGRVLAVLGLAIIVVTTYEFSQLTLETSYMHLIMIYSVRSLGMSMVMMPVSTNGLNQLPTKLYPHGTAMNNTMNQVSGAIGTALLVSIMTNRTETHIGEMTKSAMESAAGSQPTAAAMAEMKQQIIMKATLEGINEAFFVATGIAVVAFVLAFFIKRANQAEEPIAVKTVHSGTGE</sequence>
<feature type="transmembrane region" description="Helical" evidence="8">
    <location>
        <begin position="53"/>
        <end position="73"/>
    </location>
</feature>
<keyword evidence="6 8" id="KW-1133">Transmembrane helix</keyword>
<evidence type="ECO:0000313" key="11">
    <source>
        <dbReference type="Proteomes" id="UP000265816"/>
    </source>
</evidence>
<evidence type="ECO:0000256" key="4">
    <source>
        <dbReference type="ARBA" id="ARBA00022475"/>
    </source>
</evidence>
<dbReference type="CDD" id="cd17503">
    <property type="entry name" value="MFS_LmrB_MDR_like"/>
    <property type="match status" value="1"/>
</dbReference>
<reference evidence="10 11" key="1">
    <citation type="submission" date="2018-08" db="EMBL/GenBank/DDBJ databases">
        <title>Bacillus jemisoniae sp. nov., Bacillus chryseoplanitiae sp. nov., Bacillus resnikiae sp. nov., and Bacillus frankliniae sp. nov., isolated from Viking spacecraft and associated surfaces.</title>
        <authorList>
            <person name="Seuylemezian A."/>
            <person name="Vaishampayan P."/>
        </authorList>
    </citation>
    <scope>NUCLEOTIDE SEQUENCE [LARGE SCALE GENOMIC DNA]</scope>
    <source>
        <strain evidence="10 11">JJ-247</strain>
    </source>
</reference>
<evidence type="ECO:0000259" key="9">
    <source>
        <dbReference type="PROSITE" id="PS50850"/>
    </source>
</evidence>
<accession>A0A398BBR7</accession>
<dbReference type="AlphaFoldDB" id="A0A398BBR7"/>
<evidence type="ECO:0000313" key="10">
    <source>
        <dbReference type="EMBL" id="RID87495.1"/>
    </source>
</evidence>
<dbReference type="PANTHER" id="PTHR42718:SF9">
    <property type="entry name" value="MAJOR FACILITATOR SUPERFAMILY MULTIDRUG TRANSPORTER MFSC"/>
    <property type="match status" value="1"/>
</dbReference>
<evidence type="ECO:0000256" key="7">
    <source>
        <dbReference type="ARBA" id="ARBA00023136"/>
    </source>
</evidence>
<feature type="transmembrane region" description="Helical" evidence="8">
    <location>
        <begin position="111"/>
        <end position="131"/>
    </location>
</feature>
<comment type="subcellular location">
    <subcellularLocation>
        <location evidence="1">Cell membrane</location>
        <topology evidence="1">Multi-pass membrane protein</topology>
    </subcellularLocation>
</comment>
<dbReference type="Gene3D" id="1.20.1720.10">
    <property type="entry name" value="Multidrug resistance protein D"/>
    <property type="match status" value="1"/>
</dbReference>
<feature type="transmembrane region" description="Helical" evidence="8">
    <location>
        <begin position="333"/>
        <end position="352"/>
    </location>
</feature>
<dbReference type="SUPFAM" id="SSF103473">
    <property type="entry name" value="MFS general substrate transporter"/>
    <property type="match status" value="1"/>
</dbReference>
<dbReference type="EMBL" id="QWVT01000009">
    <property type="protein sequence ID" value="RID87495.1"/>
    <property type="molecule type" value="Genomic_DNA"/>
</dbReference>
<feature type="transmembrane region" description="Helical" evidence="8">
    <location>
        <begin position="199"/>
        <end position="220"/>
    </location>
</feature>
<organism evidence="10 11">
    <name type="scientific">Mesobacillus zeae</name>
    <dbReference type="NCBI Taxonomy" id="1917180"/>
    <lineage>
        <taxon>Bacteria</taxon>
        <taxon>Bacillati</taxon>
        <taxon>Bacillota</taxon>
        <taxon>Bacilli</taxon>
        <taxon>Bacillales</taxon>
        <taxon>Bacillaceae</taxon>
        <taxon>Mesobacillus</taxon>
    </lineage>
</organism>
<dbReference type="Pfam" id="PF07690">
    <property type="entry name" value="MFS_1"/>
    <property type="match status" value="1"/>
</dbReference>
<feature type="transmembrane region" description="Helical" evidence="8">
    <location>
        <begin position="268"/>
        <end position="292"/>
    </location>
</feature>
<dbReference type="PANTHER" id="PTHR42718">
    <property type="entry name" value="MAJOR FACILITATOR SUPERFAMILY MULTIDRUG TRANSPORTER MFSC"/>
    <property type="match status" value="1"/>
</dbReference>
<keyword evidence="4" id="KW-1003">Cell membrane</keyword>